<dbReference type="RefSeq" id="WP_226391790.1">
    <property type="nucleotide sequence ID" value="NZ_JADCKB010000002.1"/>
</dbReference>
<gene>
    <name evidence="1" type="ORF">INF28_01920</name>
</gene>
<proteinExistence type="predicted"/>
<sequence length="64" mass="7421">MTHPDILTMEKLGYLPPESAPHKIGYCLYCDEPLFEGDTELTESTDGMFCSMDCCHEYYEIRHI</sequence>
<evidence type="ECO:0000313" key="1">
    <source>
        <dbReference type="EMBL" id="MBE5039227.1"/>
    </source>
</evidence>
<evidence type="ECO:0000313" key="2">
    <source>
        <dbReference type="Proteomes" id="UP000806542"/>
    </source>
</evidence>
<dbReference type="Proteomes" id="UP000806542">
    <property type="component" value="Unassembled WGS sequence"/>
</dbReference>
<name>A0A9D5M4D6_9FIRM</name>
<protein>
    <submittedName>
        <fullName evidence="1">Uncharacterized protein</fullName>
    </submittedName>
</protein>
<keyword evidence="2" id="KW-1185">Reference proteome</keyword>
<comment type="caution">
    <text evidence="1">The sequence shown here is derived from an EMBL/GenBank/DDBJ whole genome shotgun (WGS) entry which is preliminary data.</text>
</comment>
<dbReference type="AlphaFoldDB" id="A0A9D5M4D6"/>
<organism evidence="1 2">
    <name type="scientific">Ructibacterium gallinarum</name>
    <dbReference type="NCBI Taxonomy" id="2779355"/>
    <lineage>
        <taxon>Bacteria</taxon>
        <taxon>Bacillati</taxon>
        <taxon>Bacillota</taxon>
        <taxon>Clostridia</taxon>
        <taxon>Eubacteriales</taxon>
        <taxon>Oscillospiraceae</taxon>
        <taxon>Ructibacterium</taxon>
    </lineage>
</organism>
<dbReference type="EMBL" id="JADCKB010000002">
    <property type="protein sequence ID" value="MBE5039227.1"/>
    <property type="molecule type" value="Genomic_DNA"/>
</dbReference>
<reference evidence="1" key="1">
    <citation type="submission" date="2020-10" db="EMBL/GenBank/DDBJ databases">
        <title>ChiBAC.</title>
        <authorList>
            <person name="Zenner C."/>
            <person name="Hitch T.C.A."/>
            <person name="Clavel T."/>
        </authorList>
    </citation>
    <scope>NUCLEOTIDE SEQUENCE</scope>
    <source>
        <strain evidence="1">DSM 107454</strain>
    </source>
</reference>
<accession>A0A9D5M4D6</accession>